<feature type="non-terminal residue" evidence="1">
    <location>
        <position position="65"/>
    </location>
</feature>
<name>A0A9N9GR20_9GLOM</name>
<sequence>MSEQSCEISSPLRSLLSINLFEDKISSNDKFGHMFDEISNNTSDIYFKDFEENKENGCETLEQDK</sequence>
<proteinExistence type="predicted"/>
<accession>A0A9N9GR20</accession>
<dbReference type="AlphaFoldDB" id="A0A9N9GR20"/>
<dbReference type="Proteomes" id="UP000789570">
    <property type="component" value="Unassembled WGS sequence"/>
</dbReference>
<organism evidence="1 2">
    <name type="scientific">Funneliformis caledonium</name>
    <dbReference type="NCBI Taxonomy" id="1117310"/>
    <lineage>
        <taxon>Eukaryota</taxon>
        <taxon>Fungi</taxon>
        <taxon>Fungi incertae sedis</taxon>
        <taxon>Mucoromycota</taxon>
        <taxon>Glomeromycotina</taxon>
        <taxon>Glomeromycetes</taxon>
        <taxon>Glomerales</taxon>
        <taxon>Glomeraceae</taxon>
        <taxon>Funneliformis</taxon>
    </lineage>
</organism>
<reference evidence="1" key="1">
    <citation type="submission" date="2021-06" db="EMBL/GenBank/DDBJ databases">
        <authorList>
            <person name="Kallberg Y."/>
            <person name="Tangrot J."/>
            <person name="Rosling A."/>
        </authorList>
    </citation>
    <scope>NUCLEOTIDE SEQUENCE</scope>
    <source>
        <strain evidence="1">UK204</strain>
    </source>
</reference>
<gene>
    <name evidence="1" type="ORF">FCALED_LOCUS9933</name>
</gene>
<evidence type="ECO:0000313" key="1">
    <source>
        <dbReference type="EMBL" id="CAG8628446.1"/>
    </source>
</evidence>
<comment type="caution">
    <text evidence="1">The sequence shown here is derived from an EMBL/GenBank/DDBJ whole genome shotgun (WGS) entry which is preliminary data.</text>
</comment>
<evidence type="ECO:0000313" key="2">
    <source>
        <dbReference type="Proteomes" id="UP000789570"/>
    </source>
</evidence>
<keyword evidence="2" id="KW-1185">Reference proteome</keyword>
<dbReference type="EMBL" id="CAJVPQ010003461">
    <property type="protein sequence ID" value="CAG8628446.1"/>
    <property type="molecule type" value="Genomic_DNA"/>
</dbReference>
<protein>
    <submittedName>
        <fullName evidence="1">4456_t:CDS:1</fullName>
    </submittedName>
</protein>